<dbReference type="GO" id="GO:0005737">
    <property type="term" value="C:cytoplasm"/>
    <property type="evidence" value="ECO:0000318"/>
    <property type="project" value="GO_Central"/>
</dbReference>
<dbReference type="InterPro" id="IPR048356">
    <property type="entry name" value="MS_N"/>
</dbReference>
<dbReference type="Gene3D" id="3.20.20.360">
    <property type="entry name" value="Malate synthase, domain 3"/>
    <property type="match status" value="1"/>
</dbReference>
<evidence type="ECO:0000256" key="6">
    <source>
        <dbReference type="PIRSR" id="PIRSR601465-50"/>
    </source>
</evidence>
<feature type="domain" description="Malate synthase N-terminal" evidence="9">
    <location>
        <begin position="162"/>
        <end position="216"/>
    </location>
</feature>
<name>A0A5F8GLT0_MONDO</name>
<dbReference type="InterPro" id="IPR044856">
    <property type="entry name" value="Malate_synth_C_sf"/>
</dbReference>
<dbReference type="Pfam" id="PF20659">
    <property type="entry name" value="MS_C"/>
    <property type="match status" value="1"/>
</dbReference>
<dbReference type="FunFam" id="3.20.20.360:FF:000001">
    <property type="entry name" value="Malate synthase"/>
    <property type="match status" value="1"/>
</dbReference>
<dbReference type="Bgee" id="ENSMODG00000000115">
    <property type="expression patterns" value="Expressed in liver and 17 other cell types or tissues"/>
</dbReference>
<dbReference type="InterPro" id="IPR046363">
    <property type="entry name" value="MS_N_TIM-barrel_dom"/>
</dbReference>
<dbReference type="Ensembl" id="ENSMODT00000071962.1">
    <property type="protein sequence ID" value="ENSMODP00000048394.1"/>
    <property type="gene ID" value="ENSMODG00000000115.4"/>
</dbReference>
<feature type="domain" description="Malate synthase TIM barrel" evidence="8">
    <location>
        <begin position="302"/>
        <end position="548"/>
    </location>
</feature>
<feature type="region of interest" description="Disordered" evidence="7">
    <location>
        <begin position="1"/>
        <end position="91"/>
    </location>
</feature>
<dbReference type="Proteomes" id="UP000002280">
    <property type="component" value="Chromosome 5"/>
</dbReference>
<dbReference type="Pfam" id="PF01274">
    <property type="entry name" value="MS_TIM-barrel"/>
    <property type="match status" value="1"/>
</dbReference>
<dbReference type="GO" id="GO:0006097">
    <property type="term" value="P:glyoxylate cycle"/>
    <property type="evidence" value="ECO:0000318"/>
    <property type="project" value="GO_Central"/>
</dbReference>
<evidence type="ECO:0000259" key="10">
    <source>
        <dbReference type="Pfam" id="PF20659"/>
    </source>
</evidence>
<dbReference type="InterPro" id="IPR006252">
    <property type="entry name" value="Malate_synthA"/>
</dbReference>
<evidence type="ECO:0000313" key="12">
    <source>
        <dbReference type="Proteomes" id="UP000002280"/>
    </source>
</evidence>
<dbReference type="EC" id="2.3.3.9" evidence="1"/>
<evidence type="ECO:0000256" key="1">
    <source>
        <dbReference type="ARBA" id="ARBA00012636"/>
    </source>
</evidence>
<gene>
    <name evidence="11" type="primary">LOC103097953</name>
</gene>
<feature type="domain" description="Malate synthase C-terminal" evidence="10">
    <location>
        <begin position="555"/>
        <end position="670"/>
    </location>
</feature>
<feature type="compositionally biased region" description="Low complexity" evidence="7">
    <location>
        <begin position="39"/>
        <end position="51"/>
    </location>
</feature>
<dbReference type="Pfam" id="PF20656">
    <property type="entry name" value="MS_N"/>
    <property type="match status" value="1"/>
</dbReference>
<evidence type="ECO:0000313" key="11">
    <source>
        <dbReference type="Ensembl" id="ENSMODP00000048394.1"/>
    </source>
</evidence>
<dbReference type="STRING" id="13616.ENSMODP00000048394"/>
<feature type="compositionally biased region" description="Polar residues" evidence="7">
    <location>
        <begin position="1"/>
        <end position="24"/>
    </location>
</feature>
<dbReference type="FunFam" id="1.20.1220.12:FF:000001">
    <property type="entry name" value="Malate synthase"/>
    <property type="match status" value="1"/>
</dbReference>
<dbReference type="AlphaFoldDB" id="A0A5F8GLT0"/>
<feature type="compositionally biased region" description="Polar residues" evidence="7">
    <location>
        <begin position="66"/>
        <end position="75"/>
    </location>
</feature>
<evidence type="ECO:0000256" key="7">
    <source>
        <dbReference type="SAM" id="MobiDB-lite"/>
    </source>
</evidence>
<dbReference type="InParanoid" id="A0A5F8GLT0"/>
<evidence type="ECO:0000259" key="8">
    <source>
        <dbReference type="Pfam" id="PF01274"/>
    </source>
</evidence>
<feature type="active site" description="Proton donor" evidence="6">
    <location>
        <position position="588"/>
    </location>
</feature>
<dbReference type="PANTHER" id="PTHR42902:SF2">
    <property type="entry name" value="MALATE SYNTHASE"/>
    <property type="match status" value="1"/>
</dbReference>
<dbReference type="GO" id="GO:0006099">
    <property type="term" value="P:tricarboxylic acid cycle"/>
    <property type="evidence" value="ECO:0007669"/>
    <property type="project" value="UniProtKB-KW"/>
</dbReference>
<keyword evidence="2" id="KW-0329">Glyoxylate bypass</keyword>
<dbReference type="SUPFAM" id="SSF51645">
    <property type="entry name" value="Malate synthase G"/>
    <property type="match status" value="1"/>
</dbReference>
<comment type="catalytic activity">
    <reaction evidence="5">
        <text>glyoxylate + acetyl-CoA + H2O = (S)-malate + CoA + H(+)</text>
        <dbReference type="Rhea" id="RHEA:18181"/>
        <dbReference type="ChEBI" id="CHEBI:15377"/>
        <dbReference type="ChEBI" id="CHEBI:15378"/>
        <dbReference type="ChEBI" id="CHEBI:15589"/>
        <dbReference type="ChEBI" id="CHEBI:36655"/>
        <dbReference type="ChEBI" id="CHEBI:57287"/>
        <dbReference type="ChEBI" id="CHEBI:57288"/>
        <dbReference type="EC" id="2.3.3.9"/>
    </reaction>
</comment>
<evidence type="ECO:0000256" key="4">
    <source>
        <dbReference type="ARBA" id="ARBA00022679"/>
    </source>
</evidence>
<dbReference type="OMA" id="DGSWIAH"/>
<evidence type="ECO:0000259" key="9">
    <source>
        <dbReference type="Pfam" id="PF20656"/>
    </source>
</evidence>
<dbReference type="InterPro" id="IPR048355">
    <property type="entry name" value="MS_C"/>
</dbReference>
<feature type="active site" description="Proton acceptor" evidence="6">
    <location>
        <position position="306"/>
    </location>
</feature>
<dbReference type="PANTHER" id="PTHR42902">
    <property type="entry name" value="MALATE SYNTHASE"/>
    <property type="match status" value="1"/>
</dbReference>
<evidence type="ECO:0000256" key="2">
    <source>
        <dbReference type="ARBA" id="ARBA00022435"/>
    </source>
</evidence>
<protein>
    <recommendedName>
        <fullName evidence="1">malate synthase</fullName>
        <ecNumber evidence="1">2.3.3.9</ecNumber>
    </recommendedName>
</protein>
<dbReference type="InterPro" id="IPR011076">
    <property type="entry name" value="Malate_synth_sf"/>
</dbReference>
<dbReference type="GeneTree" id="ENSGT00390000002932"/>
<keyword evidence="4" id="KW-0808">Transferase</keyword>
<accession>A0A5F8GLT0</accession>
<reference evidence="11" key="2">
    <citation type="submission" date="2025-08" db="UniProtKB">
        <authorList>
            <consortium name="Ensembl"/>
        </authorList>
    </citation>
    <scope>IDENTIFICATION</scope>
</reference>
<dbReference type="Gene3D" id="1.20.1220.12">
    <property type="entry name" value="Malate synthase, domain III"/>
    <property type="match status" value="1"/>
</dbReference>
<dbReference type="InterPro" id="IPR001465">
    <property type="entry name" value="Malate_synthase_TIM"/>
</dbReference>
<evidence type="ECO:0000256" key="3">
    <source>
        <dbReference type="ARBA" id="ARBA00022532"/>
    </source>
</evidence>
<sequence>MIASTSQGDGDSNNQNEGTSSGHGISTLPGMVPLATMEASTRSAAATAGSASRGGRGPGLLEQLTLMRSPSMSTARSRKSTPMVASVRSGKRPAQKRYVRHVLPTLESPITMILKIRERVGRSPAPPPLAVKLASRDDSSSIAPLQTVAAVDLALPPPGLEREYAALLTQDAVRFLAELISTFDLDVDKILQQRIARKVQLDLTNGLPDFSPHTAHIRKDKTWKVLPVPRRLQNRQVDIGDTAPCQTERFLRALGSTAQGIQVDFDDGNCPTFFNQIKGIYNIFQAVHHKFPGVPPINEAPVLMLRPRAWNMVEHNMMVNGKQVPGPLFDYGLLMFHLGKILYENESGPFFYLSKVESYQEARLWNNIFIWTEEKLGMPIGTIKATVLIESILASFEMEEILYALRDHSAGLNCGIWDYSASFVAKFGHRAEFLLPDRSKYVNMEKLFLKSYMDLLVQTCHRRGALATGGMAALLLPEDPESHRHPSVLAAVKRLKLFEIKAGVDGFMVYDIGLVEPMQKLFREHARGLNQLHVIPEGVNVTATQLLTMPAGGVTLHGLKYNIAVGVLFIYSWLKGEGHFYYRGQVEDSATAEISRSQVWQWIRHQARLEDDERTVVSRSLVHNLVKEVKNELQDGYCVSERAKQLLHTATEIFLEIVQKKDFPEFITTYLNLDHTFLVSSSYNHSFHSTAVVTIHSTAQTKSRL</sequence>
<proteinExistence type="predicted"/>
<evidence type="ECO:0000256" key="5">
    <source>
        <dbReference type="ARBA" id="ARBA00047918"/>
    </source>
</evidence>
<keyword evidence="3" id="KW-0816">Tricarboxylic acid cycle</keyword>
<dbReference type="GO" id="GO:0004474">
    <property type="term" value="F:malate synthase activity"/>
    <property type="evidence" value="ECO:0000318"/>
    <property type="project" value="GO_Central"/>
</dbReference>
<organism evidence="11 12">
    <name type="scientific">Monodelphis domestica</name>
    <name type="common">Gray short-tailed opossum</name>
    <dbReference type="NCBI Taxonomy" id="13616"/>
    <lineage>
        <taxon>Eukaryota</taxon>
        <taxon>Metazoa</taxon>
        <taxon>Chordata</taxon>
        <taxon>Craniata</taxon>
        <taxon>Vertebrata</taxon>
        <taxon>Euteleostomi</taxon>
        <taxon>Mammalia</taxon>
        <taxon>Metatheria</taxon>
        <taxon>Didelphimorphia</taxon>
        <taxon>Didelphidae</taxon>
        <taxon>Monodelphis</taxon>
    </lineage>
</organism>
<keyword evidence="12" id="KW-1185">Reference proteome</keyword>
<reference evidence="11 12" key="1">
    <citation type="journal article" date="2007" name="Nature">
        <title>Genome of the marsupial Monodelphis domestica reveals innovation in non-coding sequences.</title>
        <authorList>
            <person name="Mikkelsen T.S."/>
            <person name="Wakefield M.J."/>
            <person name="Aken B."/>
            <person name="Amemiya C.T."/>
            <person name="Chang J.L."/>
            <person name="Duke S."/>
            <person name="Garber M."/>
            <person name="Gentles A.J."/>
            <person name="Goodstadt L."/>
            <person name="Heger A."/>
            <person name="Jurka J."/>
            <person name="Kamal M."/>
            <person name="Mauceli E."/>
            <person name="Searle S.M."/>
            <person name="Sharpe T."/>
            <person name="Baker M.L."/>
            <person name="Batzer M.A."/>
            <person name="Benos P.V."/>
            <person name="Belov K."/>
            <person name="Clamp M."/>
            <person name="Cook A."/>
            <person name="Cuff J."/>
            <person name="Das R."/>
            <person name="Davidow L."/>
            <person name="Deakin J.E."/>
            <person name="Fazzari M.J."/>
            <person name="Glass J.L."/>
            <person name="Grabherr M."/>
            <person name="Greally J.M."/>
            <person name="Gu W."/>
            <person name="Hore T.A."/>
            <person name="Huttley G.A."/>
            <person name="Kleber M."/>
            <person name="Jirtle R.L."/>
            <person name="Koina E."/>
            <person name="Lee J.T."/>
            <person name="Mahony S."/>
            <person name="Marra M.A."/>
            <person name="Miller R.D."/>
            <person name="Nicholls R.D."/>
            <person name="Oda M."/>
            <person name="Papenfuss A.T."/>
            <person name="Parra Z.E."/>
            <person name="Pollock D.D."/>
            <person name="Ray D.A."/>
            <person name="Schein J.E."/>
            <person name="Speed T.P."/>
            <person name="Thompson K."/>
            <person name="VandeBerg J.L."/>
            <person name="Wade C.M."/>
            <person name="Walker J.A."/>
            <person name="Waters P.D."/>
            <person name="Webber C."/>
            <person name="Weidman J.R."/>
            <person name="Xie X."/>
            <person name="Zody M.C."/>
            <person name="Baldwin J."/>
            <person name="Abdouelleil A."/>
            <person name="Abdulkadir J."/>
            <person name="Abebe A."/>
            <person name="Abera B."/>
            <person name="Abreu J."/>
            <person name="Acer S.C."/>
            <person name="Aftuck L."/>
            <person name="Alexander A."/>
            <person name="An P."/>
            <person name="Anderson E."/>
            <person name="Anderson S."/>
            <person name="Arachi H."/>
            <person name="Azer M."/>
            <person name="Bachantsang P."/>
            <person name="Barry A."/>
            <person name="Bayul T."/>
            <person name="Berlin A."/>
            <person name="Bessette D."/>
            <person name="Bloom T."/>
            <person name="Bloom T."/>
            <person name="Boguslavskiy L."/>
            <person name="Bonnet C."/>
            <person name="Boukhgalter B."/>
            <person name="Bourzgui I."/>
            <person name="Brown A."/>
            <person name="Cahill P."/>
            <person name="Channer S."/>
            <person name="Cheshatsang Y."/>
            <person name="Chuda L."/>
            <person name="Citroen M."/>
            <person name="Collymore A."/>
            <person name="Cooke P."/>
            <person name="Costello M."/>
            <person name="D'Aco K."/>
            <person name="Daza R."/>
            <person name="De Haan G."/>
            <person name="DeGray S."/>
            <person name="DeMaso C."/>
            <person name="Dhargay N."/>
            <person name="Dooley K."/>
            <person name="Dooley E."/>
            <person name="Doricent M."/>
            <person name="Dorje P."/>
            <person name="Dorjee K."/>
            <person name="Dupes A."/>
            <person name="Elong R."/>
            <person name="Falk J."/>
            <person name="Farina A."/>
            <person name="Faro S."/>
            <person name="Ferguson D."/>
            <person name="Fisher S."/>
            <person name="Foley C.D."/>
            <person name="Franke A."/>
            <person name="Friedrich D."/>
            <person name="Gadbois L."/>
            <person name="Gearin G."/>
            <person name="Gearin C.R."/>
            <person name="Giannoukos G."/>
            <person name="Goode T."/>
            <person name="Graham J."/>
            <person name="Grandbois E."/>
            <person name="Grewal S."/>
            <person name="Gyaltsen K."/>
            <person name="Hafez N."/>
            <person name="Hagos B."/>
            <person name="Hall J."/>
            <person name="Henson C."/>
            <person name="Hollinger A."/>
            <person name="Honan T."/>
            <person name="Huard M.D."/>
            <person name="Hughes L."/>
            <person name="Hurhula B."/>
            <person name="Husby M.E."/>
            <person name="Kamat A."/>
            <person name="Kanga B."/>
            <person name="Kashin S."/>
            <person name="Khazanovich D."/>
            <person name="Kisner P."/>
            <person name="Lance K."/>
            <person name="Lara M."/>
            <person name="Lee W."/>
            <person name="Lennon N."/>
            <person name="Letendre F."/>
            <person name="LeVine R."/>
            <person name="Lipovsky A."/>
            <person name="Liu X."/>
            <person name="Liu J."/>
            <person name="Liu S."/>
            <person name="Lokyitsang T."/>
            <person name="Lokyitsang Y."/>
            <person name="Lubonja R."/>
            <person name="Lui A."/>
            <person name="MacDonald P."/>
            <person name="Magnisalis V."/>
            <person name="Maru K."/>
            <person name="Matthews C."/>
            <person name="McCusker W."/>
            <person name="McDonough S."/>
            <person name="Mehta T."/>
            <person name="Meldrim J."/>
            <person name="Meneus L."/>
            <person name="Mihai O."/>
            <person name="Mihalev A."/>
            <person name="Mihova T."/>
            <person name="Mittelman R."/>
            <person name="Mlenga V."/>
            <person name="Montmayeur A."/>
            <person name="Mulrain L."/>
            <person name="Navidi A."/>
            <person name="Naylor J."/>
            <person name="Negash T."/>
            <person name="Nguyen T."/>
            <person name="Nguyen N."/>
            <person name="Nicol R."/>
            <person name="Norbu C."/>
            <person name="Norbu N."/>
            <person name="Novod N."/>
            <person name="O'Neill B."/>
            <person name="Osman S."/>
            <person name="Markiewicz E."/>
            <person name="Oyono O.L."/>
            <person name="Patti C."/>
            <person name="Phunkhang P."/>
            <person name="Pierre F."/>
            <person name="Priest M."/>
            <person name="Raghuraman S."/>
            <person name="Rege F."/>
            <person name="Reyes R."/>
            <person name="Rise C."/>
            <person name="Rogov P."/>
            <person name="Ross K."/>
            <person name="Ryan E."/>
            <person name="Settipalli S."/>
            <person name="Shea T."/>
            <person name="Sherpa N."/>
            <person name="Shi L."/>
            <person name="Shih D."/>
            <person name="Sparrow T."/>
            <person name="Spaulding J."/>
            <person name="Stalker J."/>
            <person name="Stange-Thomann N."/>
            <person name="Stavropoulos S."/>
            <person name="Stone C."/>
            <person name="Strader C."/>
            <person name="Tesfaye S."/>
            <person name="Thomson T."/>
            <person name="Thoulutsang Y."/>
            <person name="Thoulutsang D."/>
            <person name="Topham K."/>
            <person name="Topping I."/>
            <person name="Tsamla T."/>
            <person name="Vassiliev H."/>
            <person name="Vo A."/>
            <person name="Wangchuk T."/>
            <person name="Wangdi T."/>
            <person name="Weiand M."/>
            <person name="Wilkinson J."/>
            <person name="Wilson A."/>
            <person name="Yadav S."/>
            <person name="Young G."/>
            <person name="Yu Q."/>
            <person name="Zembek L."/>
            <person name="Zhong D."/>
            <person name="Zimmer A."/>
            <person name="Zwirko Z."/>
            <person name="Jaffe D.B."/>
            <person name="Alvarez P."/>
            <person name="Brockman W."/>
            <person name="Butler J."/>
            <person name="Chin C."/>
            <person name="Gnerre S."/>
            <person name="MacCallum I."/>
            <person name="Graves J.A."/>
            <person name="Ponting C.P."/>
            <person name="Breen M."/>
            <person name="Samollow P.B."/>
            <person name="Lander E.S."/>
            <person name="Lindblad-Toh K."/>
        </authorList>
    </citation>
    <scope>NUCLEOTIDE SEQUENCE [LARGE SCALE GENOMIC DNA]</scope>
</reference>
<reference evidence="11" key="3">
    <citation type="submission" date="2025-09" db="UniProtKB">
        <authorList>
            <consortium name="Ensembl"/>
        </authorList>
    </citation>
    <scope>IDENTIFICATION</scope>
</reference>